<name>T1ACW1_9ZZZZ</name>
<dbReference type="PANTHER" id="PTHR23513:SF6">
    <property type="entry name" value="MAJOR FACILITATOR SUPERFAMILY ASSOCIATED DOMAIN-CONTAINING PROTEIN"/>
    <property type="match status" value="1"/>
</dbReference>
<dbReference type="InterPro" id="IPR036259">
    <property type="entry name" value="MFS_trans_sf"/>
</dbReference>
<sequence length="140" mass="15095">MLLGTGAYLYLGTVRAAPDAGMLLGSRPQRSGTLANATKQPGILRNRNYVVMLSGQLVSQIGNSFFPLAIYWFTFSLTKSRLDLGYLSAVIGVTSILGMLTGVLVDRWDRRRTMIWSDATRAVLAGALAVLAFSGRLGLP</sequence>
<keyword evidence="2" id="KW-1003">Cell membrane</keyword>
<gene>
    <name evidence="7" type="ORF">B1A_17124</name>
</gene>
<dbReference type="EMBL" id="AUZX01012585">
    <property type="protein sequence ID" value="EQD38779.1"/>
    <property type="molecule type" value="Genomic_DNA"/>
</dbReference>
<comment type="caution">
    <text evidence="7">The sequence shown here is derived from an EMBL/GenBank/DDBJ whole genome shotgun (WGS) entry which is preliminary data.</text>
</comment>
<feature type="non-terminal residue" evidence="7">
    <location>
        <position position="140"/>
    </location>
</feature>
<evidence type="ECO:0000256" key="5">
    <source>
        <dbReference type="ARBA" id="ARBA00023136"/>
    </source>
</evidence>
<keyword evidence="5 6" id="KW-0472">Membrane</keyword>
<feature type="transmembrane region" description="Helical" evidence="6">
    <location>
        <begin position="49"/>
        <end position="73"/>
    </location>
</feature>
<dbReference type="AlphaFoldDB" id="T1ACW1"/>
<keyword evidence="4 6" id="KW-1133">Transmembrane helix</keyword>
<evidence type="ECO:0000256" key="2">
    <source>
        <dbReference type="ARBA" id="ARBA00022475"/>
    </source>
</evidence>
<organism evidence="7">
    <name type="scientific">mine drainage metagenome</name>
    <dbReference type="NCBI Taxonomy" id="410659"/>
    <lineage>
        <taxon>unclassified sequences</taxon>
        <taxon>metagenomes</taxon>
        <taxon>ecological metagenomes</taxon>
    </lineage>
</organism>
<dbReference type="SUPFAM" id="SSF103473">
    <property type="entry name" value="MFS general substrate transporter"/>
    <property type="match status" value="1"/>
</dbReference>
<dbReference type="PANTHER" id="PTHR23513">
    <property type="entry name" value="INTEGRAL MEMBRANE EFFLUX PROTEIN-RELATED"/>
    <property type="match status" value="1"/>
</dbReference>
<proteinExistence type="predicted"/>
<evidence type="ECO:0000256" key="4">
    <source>
        <dbReference type="ARBA" id="ARBA00022989"/>
    </source>
</evidence>
<reference evidence="7" key="1">
    <citation type="submission" date="2013-08" db="EMBL/GenBank/DDBJ databases">
        <authorList>
            <person name="Mendez C."/>
            <person name="Richter M."/>
            <person name="Ferrer M."/>
            <person name="Sanchez J."/>
        </authorList>
    </citation>
    <scope>NUCLEOTIDE SEQUENCE</scope>
</reference>
<dbReference type="Gene3D" id="1.20.1250.20">
    <property type="entry name" value="MFS general substrate transporter like domains"/>
    <property type="match status" value="1"/>
</dbReference>
<evidence type="ECO:0000256" key="1">
    <source>
        <dbReference type="ARBA" id="ARBA00004651"/>
    </source>
</evidence>
<evidence type="ECO:0000256" key="6">
    <source>
        <dbReference type="SAM" id="Phobius"/>
    </source>
</evidence>
<keyword evidence="3 6" id="KW-0812">Transmembrane</keyword>
<protein>
    <submittedName>
        <fullName evidence="7">Major facilitator superfamily MFS_1</fullName>
    </submittedName>
</protein>
<accession>T1ACW1</accession>
<comment type="subcellular location">
    <subcellularLocation>
        <location evidence="1">Cell membrane</location>
        <topology evidence="1">Multi-pass membrane protein</topology>
    </subcellularLocation>
</comment>
<feature type="transmembrane region" description="Helical" evidence="6">
    <location>
        <begin position="85"/>
        <end position="107"/>
    </location>
</feature>
<evidence type="ECO:0000313" key="7">
    <source>
        <dbReference type="EMBL" id="EQD38779.1"/>
    </source>
</evidence>
<evidence type="ECO:0000256" key="3">
    <source>
        <dbReference type="ARBA" id="ARBA00022692"/>
    </source>
</evidence>
<reference evidence="7" key="2">
    <citation type="journal article" date="2014" name="ISME J.">
        <title>Microbial stratification in low pH oxic and suboxic macroscopic growths along an acid mine drainage.</title>
        <authorList>
            <person name="Mendez-Garcia C."/>
            <person name="Mesa V."/>
            <person name="Sprenger R.R."/>
            <person name="Richter M."/>
            <person name="Diez M.S."/>
            <person name="Solano J."/>
            <person name="Bargiela R."/>
            <person name="Golyshina O.V."/>
            <person name="Manteca A."/>
            <person name="Ramos J.L."/>
            <person name="Gallego J.R."/>
            <person name="Llorente I."/>
            <person name="Martins Dos Santos V.A."/>
            <person name="Jensen O.N."/>
            <person name="Pelaez A.I."/>
            <person name="Sanchez J."/>
            <person name="Ferrer M."/>
        </authorList>
    </citation>
    <scope>NUCLEOTIDE SEQUENCE</scope>
</reference>
<dbReference type="GO" id="GO:0005886">
    <property type="term" value="C:plasma membrane"/>
    <property type="evidence" value="ECO:0007669"/>
    <property type="project" value="UniProtKB-SubCell"/>
</dbReference>